<dbReference type="CDD" id="cd00138">
    <property type="entry name" value="PLDc_SF"/>
    <property type="match status" value="1"/>
</dbReference>
<gene>
    <name evidence="1" type="ORF">WQ57_01540</name>
</gene>
<dbReference type="Proteomes" id="UP000034166">
    <property type="component" value="Unassembled WGS sequence"/>
</dbReference>
<dbReference type="PATRIC" id="fig|1408103.3.peg.342"/>
<proteinExistence type="predicted"/>
<evidence type="ECO:0000313" key="1">
    <source>
        <dbReference type="EMBL" id="KKK39981.1"/>
    </source>
</evidence>
<accession>A0A0M2T1Y3</accession>
<keyword evidence="2" id="KW-1185">Reference proteome</keyword>
<reference evidence="1 2" key="1">
    <citation type="submission" date="2015-04" db="EMBL/GenBank/DDBJ databases">
        <title>Taxonomic description and genome sequence of Bacillus campisalis sp. nov., a novel member of the genus Bacillus isolated from solar saltern.</title>
        <authorList>
            <person name="Mathan Kumar R."/>
            <person name="Kaur G."/>
            <person name="Kumar A."/>
            <person name="Singh N.K."/>
            <person name="Kaur N."/>
            <person name="Kumar N."/>
            <person name="Mayilraj S."/>
        </authorList>
    </citation>
    <scope>NUCLEOTIDE SEQUENCE [LARGE SCALE GENOMIC DNA]</scope>
    <source>
        <strain evidence="1 2">SA2-6</strain>
    </source>
</reference>
<dbReference type="AlphaFoldDB" id="A0A0M2T1Y3"/>
<sequence length="284" mass="33379">MISCLDVITRATYELTKRKGLFDTSSKHYILSNLAKVRVGLESSSRKKIFAKNNLFIENEIDYRGTYILFKFFNLDAKPILLLKHAYGYGSITNWIEKILKEIEENYLTNIGYNIINDNISIYYRDIKINGMDPICDKVIVEEGLKNPQWKTIDSDWFEEVWASVSMDPPAADPIFIKKRHPYTAYKKVKEILNTAHKKIELIDPYIDGTLFPLLDELDNKVTVRVITEKFQGDSKILYEKFKKERSNIEIRIDKGNLDRYVIIDRKFVYLFGSSINYYYSNRK</sequence>
<evidence type="ECO:0000313" key="2">
    <source>
        <dbReference type="Proteomes" id="UP000034166"/>
    </source>
</evidence>
<protein>
    <submittedName>
        <fullName evidence="1">Uncharacterized protein</fullName>
    </submittedName>
</protein>
<name>A0A0M2T1Y3_9BACI</name>
<dbReference type="EMBL" id="LAYY01000001">
    <property type="protein sequence ID" value="KKK39981.1"/>
    <property type="molecule type" value="Genomic_DNA"/>
</dbReference>
<organism evidence="1 2">
    <name type="scientific">Mesobacillus campisalis</name>
    <dbReference type="NCBI Taxonomy" id="1408103"/>
    <lineage>
        <taxon>Bacteria</taxon>
        <taxon>Bacillati</taxon>
        <taxon>Bacillota</taxon>
        <taxon>Bacilli</taxon>
        <taxon>Bacillales</taxon>
        <taxon>Bacillaceae</taxon>
        <taxon>Mesobacillus</taxon>
    </lineage>
</organism>
<dbReference type="RefSeq" id="WP_046521922.1">
    <property type="nucleotide sequence ID" value="NZ_LAYY01000001.1"/>
</dbReference>
<comment type="caution">
    <text evidence="1">The sequence shown here is derived from an EMBL/GenBank/DDBJ whole genome shotgun (WGS) entry which is preliminary data.</text>
</comment>
<dbReference type="OrthoDB" id="2571144at2"/>